<reference evidence="1 2" key="1">
    <citation type="submission" date="2018-04" db="EMBL/GenBank/DDBJ databases">
        <title>WGS assembly of Panicum hallii var. hallii HAL2.</title>
        <authorList>
            <person name="Lovell J."/>
            <person name="Jenkins J."/>
            <person name="Lowry D."/>
            <person name="Mamidi S."/>
            <person name="Sreedasyam A."/>
            <person name="Weng X."/>
            <person name="Barry K."/>
            <person name="Bonette J."/>
            <person name="Campitelli B."/>
            <person name="Daum C."/>
            <person name="Gordon S."/>
            <person name="Gould B."/>
            <person name="Lipzen A."/>
            <person name="MacQueen A."/>
            <person name="Palacio-Mejia J."/>
            <person name="Plott C."/>
            <person name="Shakirov E."/>
            <person name="Shu S."/>
            <person name="Yoshinaga Y."/>
            <person name="Zane M."/>
            <person name="Rokhsar D."/>
            <person name="Grimwood J."/>
            <person name="Schmutz J."/>
            <person name="Juenger T."/>
        </authorList>
    </citation>
    <scope>NUCLEOTIDE SEQUENCE [LARGE SCALE GENOMIC DNA]</scope>
    <source>
        <strain evidence="2">cv. HAL2</strain>
    </source>
</reference>
<dbReference type="AlphaFoldDB" id="A0A2T7DY13"/>
<evidence type="ECO:0000313" key="2">
    <source>
        <dbReference type="Proteomes" id="UP000244336"/>
    </source>
</evidence>
<dbReference type="Gramene" id="PUZ60471">
    <property type="protein sequence ID" value="PUZ60471"/>
    <property type="gene ID" value="GQ55_4G130100"/>
</dbReference>
<evidence type="ECO:0000313" key="1">
    <source>
        <dbReference type="EMBL" id="PUZ60471.1"/>
    </source>
</evidence>
<gene>
    <name evidence="1" type="ORF">GQ55_4G130100</name>
</gene>
<proteinExistence type="predicted"/>
<accession>A0A2T7DY13</accession>
<organism evidence="1 2">
    <name type="scientific">Panicum hallii var. hallii</name>
    <dbReference type="NCBI Taxonomy" id="1504633"/>
    <lineage>
        <taxon>Eukaryota</taxon>
        <taxon>Viridiplantae</taxon>
        <taxon>Streptophyta</taxon>
        <taxon>Embryophyta</taxon>
        <taxon>Tracheophyta</taxon>
        <taxon>Spermatophyta</taxon>
        <taxon>Magnoliopsida</taxon>
        <taxon>Liliopsida</taxon>
        <taxon>Poales</taxon>
        <taxon>Poaceae</taxon>
        <taxon>PACMAD clade</taxon>
        <taxon>Panicoideae</taxon>
        <taxon>Panicodae</taxon>
        <taxon>Paniceae</taxon>
        <taxon>Panicinae</taxon>
        <taxon>Panicum</taxon>
        <taxon>Panicum sect. Panicum</taxon>
    </lineage>
</organism>
<protein>
    <recommendedName>
        <fullName evidence="3">F-box associated domain-containing protein</fullName>
    </recommendedName>
</protein>
<dbReference type="Pfam" id="PF07893">
    <property type="entry name" value="DUF1668"/>
    <property type="match status" value="1"/>
</dbReference>
<dbReference type="PANTHER" id="PTHR33085:SF49">
    <property type="entry name" value="OS03G0778800 PROTEIN"/>
    <property type="match status" value="1"/>
</dbReference>
<dbReference type="InterPro" id="IPR012871">
    <property type="entry name" value="DUF1668_ORYSA"/>
</dbReference>
<evidence type="ECO:0008006" key="3">
    <source>
        <dbReference type="Google" id="ProtNLM"/>
    </source>
</evidence>
<keyword evidence="2" id="KW-1185">Reference proteome</keyword>
<name>A0A2T7DY13_9POAL</name>
<sequence>MSCQKLSRQSLHLVLSEGRGLYSLRHMDVSKLFYPSAAEALEAKAKAKMKKNGTEKIGSLSCLPRPSIHYQPYTPAVSNPYSSISALALFGESKNKILCSDVAGNASIYNTELHSLIAIPKLNSPKEPNSVAVSIPDATTNGRSDFGNHTDRLYIMDMNPTRSYCFEVLSYDPVGSWCTDPLPQPPFLKEPACEAPLQAHFTVVDSIKICVATTKATYCFDTVTREWNKVGDWVLPFIAEYAPELGLWLGLSSDGGPYDLCTLDNLSTAVGSSPPVVQHIGMEFELPDNWWQVTCNLVNLGSQRFCIARSFMPLHELTNSMNTQMDERTHALRKDTDSEISTSTQRWYSVLHTSTSTCTFVSLHHEHHPLIQTR</sequence>
<dbReference type="OrthoDB" id="691647at2759"/>
<dbReference type="Proteomes" id="UP000244336">
    <property type="component" value="Chromosome 4"/>
</dbReference>
<dbReference type="EMBL" id="CM009752">
    <property type="protein sequence ID" value="PUZ60471.1"/>
    <property type="molecule type" value="Genomic_DNA"/>
</dbReference>
<dbReference type="PANTHER" id="PTHR33085">
    <property type="entry name" value="OS12G0113100 PROTEIN-RELATED"/>
    <property type="match status" value="1"/>
</dbReference>